<dbReference type="InterPro" id="IPR005133">
    <property type="entry name" value="PhaG_MnhG_YufB"/>
</dbReference>
<dbReference type="Proteomes" id="UP000033671">
    <property type="component" value="Unassembled WGS sequence"/>
</dbReference>
<organism evidence="2 3">
    <name type="scientific">Orientia tsutsugamushi str. TA716</name>
    <dbReference type="NCBI Taxonomy" id="1359175"/>
    <lineage>
        <taxon>Bacteria</taxon>
        <taxon>Pseudomonadati</taxon>
        <taxon>Pseudomonadota</taxon>
        <taxon>Alphaproteobacteria</taxon>
        <taxon>Rickettsiales</taxon>
        <taxon>Rickettsiaceae</taxon>
        <taxon>Rickettsieae</taxon>
        <taxon>Orientia</taxon>
    </lineage>
</organism>
<evidence type="ECO:0000256" key="1">
    <source>
        <dbReference type="SAM" id="Phobius"/>
    </source>
</evidence>
<feature type="transmembrane region" description="Helical" evidence="1">
    <location>
        <begin position="38"/>
        <end position="59"/>
    </location>
</feature>
<dbReference type="PANTHER" id="PTHR34703:SF1">
    <property type="entry name" value="ANTIPORTER SUBUNIT MNHG2-RELATED"/>
    <property type="match status" value="1"/>
</dbReference>
<keyword evidence="1" id="KW-0812">Transmembrane</keyword>
<evidence type="ECO:0000313" key="3">
    <source>
        <dbReference type="Proteomes" id="UP000033671"/>
    </source>
</evidence>
<keyword evidence="1" id="KW-0472">Membrane</keyword>
<gene>
    <name evidence="2" type="ORF">OTSTA716_0917</name>
</gene>
<reference evidence="2 3" key="1">
    <citation type="submission" date="2015-01" db="EMBL/GenBank/DDBJ databases">
        <title>Genome Sequencing of Rickettsiales.</title>
        <authorList>
            <person name="Daugherty S.C."/>
            <person name="Su Q."/>
            <person name="Abolude K."/>
            <person name="Beier-Sexton M."/>
            <person name="Carlyon J.A."/>
            <person name="Carter R."/>
            <person name="Day N.P."/>
            <person name="Dumler S.J."/>
            <person name="Dyachenko V."/>
            <person name="Godinez A."/>
            <person name="Kurtti T.J."/>
            <person name="Lichay M."/>
            <person name="Mullins K.E."/>
            <person name="Ott S."/>
            <person name="Pappas-Brown V."/>
            <person name="Paris D.H."/>
            <person name="Patel P."/>
            <person name="Richards A.L."/>
            <person name="Sadzewicz L."/>
            <person name="Sears K."/>
            <person name="Seidman D."/>
            <person name="Sengamalay N."/>
            <person name="Stenos J."/>
            <person name="Tallon L.J."/>
            <person name="Vincent G."/>
            <person name="Fraser C.M."/>
            <person name="Munderloh U."/>
            <person name="Dunning-Hotopp J.C."/>
        </authorList>
    </citation>
    <scope>NUCLEOTIDE SEQUENCE [LARGE SCALE GENOMIC DNA]</scope>
    <source>
        <strain evidence="2 3">TA716</strain>
    </source>
</reference>
<feature type="transmembrane region" description="Helical" evidence="1">
    <location>
        <begin position="12"/>
        <end position="32"/>
    </location>
</feature>
<dbReference type="Pfam" id="PF03334">
    <property type="entry name" value="PhaG_MnhG_YufB"/>
    <property type="match status" value="1"/>
</dbReference>
<protein>
    <submittedName>
        <fullName evidence="2">Na+/H+ antiporter subunit</fullName>
    </submittedName>
</protein>
<feature type="transmembrane region" description="Helical" evidence="1">
    <location>
        <begin position="66"/>
        <end position="88"/>
    </location>
</feature>
<evidence type="ECO:0000313" key="2">
    <source>
        <dbReference type="EMBL" id="KJV76158.1"/>
    </source>
</evidence>
<dbReference type="GeneID" id="89459175"/>
<proteinExistence type="predicted"/>
<name>A0A0F3P792_ORITS</name>
<dbReference type="RefSeq" id="WP_012461430.1">
    <property type="nucleotide sequence ID" value="NZ_LAOA01000028.1"/>
</dbReference>
<dbReference type="PATRIC" id="fig|1359175.3.peg.1725"/>
<dbReference type="PANTHER" id="PTHR34703">
    <property type="entry name" value="ANTIPORTER SUBUNIT MNHG2-RELATED"/>
    <property type="match status" value="1"/>
</dbReference>
<dbReference type="EMBL" id="LAOA01000028">
    <property type="protein sequence ID" value="KJV76158.1"/>
    <property type="molecule type" value="Genomic_DNA"/>
</dbReference>
<sequence length="109" mass="12053">MLHILINSCGFFFLFCGLFFIISSVVGLSRFHDFYAKVHAAGVADSCGIPMSLIGLTIINYQSISIFKILILITLIYILGPTAAHILLKTWYNCNSQSESTKINTDSNT</sequence>
<dbReference type="GO" id="GO:0015385">
    <property type="term" value="F:sodium:proton antiporter activity"/>
    <property type="evidence" value="ECO:0007669"/>
    <property type="project" value="TreeGrafter"/>
</dbReference>
<accession>A0A0F3P792</accession>
<comment type="caution">
    <text evidence="2">The sequence shown here is derived from an EMBL/GenBank/DDBJ whole genome shotgun (WGS) entry which is preliminary data.</text>
</comment>
<keyword evidence="1" id="KW-1133">Transmembrane helix</keyword>
<dbReference type="AlphaFoldDB" id="A0A0F3P792"/>